<feature type="domain" description="GGDEF" evidence="3">
    <location>
        <begin position="312"/>
        <end position="444"/>
    </location>
</feature>
<dbReference type="InterPro" id="IPR029787">
    <property type="entry name" value="Nucleotide_cyclase"/>
</dbReference>
<dbReference type="InterPro" id="IPR000700">
    <property type="entry name" value="PAS-assoc_C"/>
</dbReference>
<dbReference type="InterPro" id="IPR009875">
    <property type="entry name" value="PilZ_domain"/>
</dbReference>
<dbReference type="PANTHER" id="PTHR44757:SF2">
    <property type="entry name" value="BIOFILM ARCHITECTURE MAINTENANCE PROTEIN MBAA"/>
    <property type="match status" value="1"/>
</dbReference>
<dbReference type="InterPro" id="IPR035919">
    <property type="entry name" value="EAL_sf"/>
</dbReference>
<dbReference type="Pfam" id="PF07238">
    <property type="entry name" value="PilZ"/>
    <property type="match status" value="1"/>
</dbReference>
<dbReference type="PANTHER" id="PTHR44757">
    <property type="entry name" value="DIGUANYLATE CYCLASE DGCP"/>
    <property type="match status" value="1"/>
</dbReference>
<dbReference type="InterPro" id="IPR013655">
    <property type="entry name" value="PAS_fold_3"/>
</dbReference>
<dbReference type="SMART" id="SM00267">
    <property type="entry name" value="GGDEF"/>
    <property type="match status" value="1"/>
</dbReference>
<dbReference type="SMART" id="SM00052">
    <property type="entry name" value="EAL"/>
    <property type="match status" value="1"/>
</dbReference>
<evidence type="ECO:0000313" key="4">
    <source>
        <dbReference type="EMBL" id="WPK10382.1"/>
    </source>
</evidence>
<dbReference type="SMART" id="SM00086">
    <property type="entry name" value="PAC"/>
    <property type="match status" value="1"/>
</dbReference>
<dbReference type="EMBL" id="CP137624">
    <property type="protein sequence ID" value="WPK10382.1"/>
    <property type="molecule type" value="Genomic_DNA"/>
</dbReference>
<dbReference type="Gene3D" id="3.20.20.450">
    <property type="entry name" value="EAL domain"/>
    <property type="match status" value="1"/>
</dbReference>
<dbReference type="InterPro" id="IPR052155">
    <property type="entry name" value="Biofilm_reg_signaling"/>
</dbReference>
<sequence length="863" mass="100219">MKEMYNKNRFFNVFSKRKSDSTYVMETTHDDLLQIYTSLVTNDPEIVFVFSRQGELYVANREKMEAFFGTEITSTNDFRKFTSPETLKQLKISFINALKGITTQVDITVRNKQLEELPLTLSFVPIKEGDQITSVYVKVSSNLEKYLLEQQLTLKKSRDEYQYIFDHLTSGIWMRESMDGPFIYASKGLEDILNLPTNTLYENEQAWFELVNEEYIDVMNKAKARVVAGEKIQEIYAITCQNGEKKWLLEQIVPRFNQQGDVTNVFGLVLDITREIAMEQELLYLAQYDALTGLPNQTKMRKVLGQYTKKQEPFTILNIDIDRFHVINNSLGYSTGNEALKILAQRLKQITPQNGEIARMSNNNFLMLVPHIWQKEIITLAEQILKTIQQPFTIQEFELNVTASIGISFYPAEAGDERTLLEKAYNALQEAKKKGKNTYELSSHVASISTFKQYMLERDMRKAITEKQFAVFYQPQVDTRKGLLTGAQAFIRWNHPDWGLVMPDEFLPLAEENHLINPITDWLLEKVLQSMQEWQAEQLSLKPITVIIPALRLLKKGFYDLVIRLLEQYNINPAFLRFEMNQNTFLHEDIIHESIEAFKQLGIQVVVADFGKGHSSLDYIRKIRPNILKVNKVFVQNLFEENSIDDAIIKSTIYLAKSLSMEVIAEGVETVEQLEFLKQLECDAVQGYIFSKPAKESTFKAILKTGYVIPKSKYKRAVTVERRQYYRYRFQHLLQGFLTITEFNGQAITLGKTPVLIENISLGGVKILSNLKLPVHQDMKFNVTFNIMGEHFEVAGQLRWWEEKKLDVFGYGIHFMTNINVENRLAATINKLSRYERKMEAIPNTLFIYTEPHKYFREMNLIH</sequence>
<evidence type="ECO:0000259" key="3">
    <source>
        <dbReference type="PROSITE" id="PS50887"/>
    </source>
</evidence>
<dbReference type="InterPro" id="IPR001633">
    <property type="entry name" value="EAL_dom"/>
</dbReference>
<evidence type="ECO:0000313" key="5">
    <source>
        <dbReference type="Proteomes" id="UP001322664"/>
    </source>
</evidence>
<feature type="domain" description="PAC" evidence="1">
    <location>
        <begin position="231"/>
        <end position="284"/>
    </location>
</feature>
<organism evidence="4 5">
    <name type="scientific">Lysinibacillus louembei</name>
    <dbReference type="NCBI Taxonomy" id="1470088"/>
    <lineage>
        <taxon>Bacteria</taxon>
        <taxon>Bacillati</taxon>
        <taxon>Bacillota</taxon>
        <taxon>Bacilli</taxon>
        <taxon>Bacillales</taxon>
        <taxon>Bacillaceae</taxon>
        <taxon>Lysinibacillus</taxon>
    </lineage>
</organism>
<dbReference type="NCBIfam" id="TIGR00254">
    <property type="entry name" value="GGDEF"/>
    <property type="match status" value="1"/>
</dbReference>
<gene>
    <name evidence="4" type="ORF">R6U77_10620</name>
</gene>
<dbReference type="CDD" id="cd00130">
    <property type="entry name" value="PAS"/>
    <property type="match status" value="1"/>
</dbReference>
<dbReference type="InterPro" id="IPR000014">
    <property type="entry name" value="PAS"/>
</dbReference>
<dbReference type="Gene3D" id="3.30.450.20">
    <property type="entry name" value="PAS domain"/>
    <property type="match status" value="1"/>
</dbReference>
<dbReference type="PROSITE" id="PS50883">
    <property type="entry name" value="EAL"/>
    <property type="match status" value="1"/>
</dbReference>
<dbReference type="InterPro" id="IPR043128">
    <property type="entry name" value="Rev_trsase/Diguanyl_cyclase"/>
</dbReference>
<dbReference type="CDD" id="cd01948">
    <property type="entry name" value="EAL"/>
    <property type="match status" value="1"/>
</dbReference>
<dbReference type="PROSITE" id="PS50113">
    <property type="entry name" value="PAC"/>
    <property type="match status" value="1"/>
</dbReference>
<dbReference type="Gene3D" id="3.30.70.270">
    <property type="match status" value="1"/>
</dbReference>
<dbReference type="Pfam" id="PF00563">
    <property type="entry name" value="EAL"/>
    <property type="match status" value="1"/>
</dbReference>
<dbReference type="SUPFAM" id="SSF55073">
    <property type="entry name" value="Nucleotide cyclase"/>
    <property type="match status" value="1"/>
</dbReference>
<dbReference type="InterPro" id="IPR001610">
    <property type="entry name" value="PAC"/>
</dbReference>
<dbReference type="Pfam" id="PF00990">
    <property type="entry name" value="GGDEF"/>
    <property type="match status" value="1"/>
</dbReference>
<evidence type="ECO:0000259" key="2">
    <source>
        <dbReference type="PROSITE" id="PS50883"/>
    </source>
</evidence>
<dbReference type="SUPFAM" id="SSF141868">
    <property type="entry name" value="EAL domain-like"/>
    <property type="match status" value="1"/>
</dbReference>
<dbReference type="NCBIfam" id="TIGR00229">
    <property type="entry name" value="sensory_box"/>
    <property type="match status" value="1"/>
</dbReference>
<protein>
    <submittedName>
        <fullName evidence="4">EAL domain-containing protein</fullName>
    </submittedName>
</protein>
<reference evidence="4 5" key="1">
    <citation type="submission" date="2023-09" db="EMBL/GenBank/DDBJ databases">
        <authorList>
            <person name="Page C.A."/>
            <person name="Perez-Diaz I.M."/>
        </authorList>
    </citation>
    <scope>NUCLEOTIDE SEQUENCE [LARGE SCALE GENOMIC DNA]</scope>
    <source>
        <strain evidence="4 5">Ll15</strain>
    </source>
</reference>
<name>A0ABZ0RZF0_9BACI</name>
<proteinExistence type="predicted"/>
<dbReference type="CDD" id="cd01949">
    <property type="entry name" value="GGDEF"/>
    <property type="match status" value="1"/>
</dbReference>
<feature type="domain" description="EAL" evidence="2">
    <location>
        <begin position="453"/>
        <end position="707"/>
    </location>
</feature>
<keyword evidence="5" id="KW-1185">Reference proteome</keyword>
<dbReference type="PROSITE" id="PS50887">
    <property type="entry name" value="GGDEF"/>
    <property type="match status" value="1"/>
</dbReference>
<dbReference type="SUPFAM" id="SSF55785">
    <property type="entry name" value="PYP-like sensor domain (PAS domain)"/>
    <property type="match status" value="1"/>
</dbReference>
<evidence type="ECO:0000259" key="1">
    <source>
        <dbReference type="PROSITE" id="PS50113"/>
    </source>
</evidence>
<dbReference type="InterPro" id="IPR000160">
    <property type="entry name" value="GGDEF_dom"/>
</dbReference>
<accession>A0ABZ0RZF0</accession>
<dbReference type="Proteomes" id="UP001322664">
    <property type="component" value="Chromosome"/>
</dbReference>
<dbReference type="Pfam" id="PF08447">
    <property type="entry name" value="PAS_3"/>
    <property type="match status" value="1"/>
</dbReference>
<dbReference type="InterPro" id="IPR035965">
    <property type="entry name" value="PAS-like_dom_sf"/>
</dbReference>
<dbReference type="RefSeq" id="WP_319835648.1">
    <property type="nucleotide sequence ID" value="NZ_CP137624.1"/>
</dbReference>